<sequence length="118" mass="12939">MKKSTTTFPNAAMPLDMQVDIQAPKPLGVTAKVFISEAARKLSLYDQPIKCDAKGQDSKSKKIAVNTVGRWLFGVPGYEGHVRVVPANDKVLLYYPKESPKVVHELIASLKEAVETAK</sequence>
<name>A0A1J4RVV2_9BACT</name>
<gene>
    <name evidence="1" type="ORF">AUJ42_02040</name>
</gene>
<dbReference type="AlphaFoldDB" id="A0A1J4RVV2"/>
<evidence type="ECO:0000313" key="1">
    <source>
        <dbReference type="EMBL" id="OIN91208.1"/>
    </source>
</evidence>
<protein>
    <submittedName>
        <fullName evidence="1">Uncharacterized protein</fullName>
    </submittedName>
</protein>
<proteinExistence type="predicted"/>
<accession>A0A1J4RVV2</accession>
<reference evidence="1 2" key="1">
    <citation type="journal article" date="2016" name="Environ. Microbiol.">
        <title>Genomic resolution of a cold subsurface aquifer community provides metabolic insights for novel microbes adapted to high CO concentrations.</title>
        <authorList>
            <person name="Probst A.J."/>
            <person name="Castelle C.J."/>
            <person name="Singh A."/>
            <person name="Brown C.T."/>
            <person name="Anantharaman K."/>
            <person name="Sharon I."/>
            <person name="Hug L.A."/>
            <person name="Burstein D."/>
            <person name="Emerson J.B."/>
            <person name="Thomas B.C."/>
            <person name="Banfield J.F."/>
        </authorList>
    </citation>
    <scope>NUCLEOTIDE SEQUENCE [LARGE SCALE GENOMIC DNA]</scope>
    <source>
        <strain evidence="1">CG1_02_44_10</strain>
    </source>
</reference>
<dbReference type="Proteomes" id="UP000182345">
    <property type="component" value="Unassembled WGS sequence"/>
</dbReference>
<evidence type="ECO:0000313" key="2">
    <source>
        <dbReference type="Proteomes" id="UP000182345"/>
    </source>
</evidence>
<comment type="caution">
    <text evidence="1">The sequence shown here is derived from an EMBL/GenBank/DDBJ whole genome shotgun (WGS) entry which is preliminary data.</text>
</comment>
<dbReference type="EMBL" id="MNUK01000049">
    <property type="protein sequence ID" value="OIN91208.1"/>
    <property type="molecule type" value="Genomic_DNA"/>
</dbReference>
<organism evidence="1 2">
    <name type="scientific">Candidatus Collierbacteria bacterium CG1_02_44_10</name>
    <dbReference type="NCBI Taxonomy" id="1805087"/>
    <lineage>
        <taxon>Bacteria</taxon>
        <taxon>Candidatus Collieribacteriota</taxon>
    </lineage>
</organism>